<evidence type="ECO:0000313" key="3">
    <source>
        <dbReference type="Proteomes" id="UP001247754"/>
    </source>
</evidence>
<evidence type="ECO:0000313" key="2">
    <source>
        <dbReference type="EMBL" id="MDR5653240.1"/>
    </source>
</evidence>
<organism evidence="2 3">
    <name type="scientific">Ruixingdingia sedimenti</name>
    <dbReference type="NCBI Taxonomy" id="3073604"/>
    <lineage>
        <taxon>Bacteria</taxon>
        <taxon>Pseudomonadati</taxon>
        <taxon>Pseudomonadota</taxon>
        <taxon>Alphaproteobacteria</taxon>
        <taxon>Rhodobacterales</taxon>
        <taxon>Paracoccaceae</taxon>
        <taxon>Ruixingdingia</taxon>
    </lineage>
</organism>
<reference evidence="2 3" key="1">
    <citation type="submission" date="2023-09" db="EMBL/GenBank/DDBJ databases">
        <title>Xinfangfangia sedmenti sp. nov., isolated the sedment.</title>
        <authorList>
            <person name="Xu L."/>
        </authorList>
    </citation>
    <scope>NUCLEOTIDE SEQUENCE [LARGE SCALE GENOMIC DNA]</scope>
    <source>
        <strain evidence="2 3">LG-4</strain>
    </source>
</reference>
<accession>A0ABU1F8P1</accession>
<keyword evidence="2" id="KW-0503">Monooxygenase</keyword>
<dbReference type="GO" id="GO:0004497">
    <property type="term" value="F:monooxygenase activity"/>
    <property type="evidence" value="ECO:0007669"/>
    <property type="project" value="UniProtKB-KW"/>
</dbReference>
<dbReference type="Pfam" id="PF03992">
    <property type="entry name" value="ABM"/>
    <property type="match status" value="1"/>
</dbReference>
<feature type="domain" description="ABM" evidence="1">
    <location>
        <begin position="13"/>
        <end position="78"/>
    </location>
</feature>
<dbReference type="RefSeq" id="WP_310457480.1">
    <property type="nucleotide sequence ID" value="NZ_JAVKPH010000011.1"/>
</dbReference>
<dbReference type="Gene3D" id="3.30.70.100">
    <property type="match status" value="1"/>
</dbReference>
<sequence>MSIVTVTGRLICADAAQAAIVARELPEHIRLTRAEPGCLRFVARQTDNPLIWELDEVFTDRAAYDAHRTRAAASRWARETVGIARELNVTGT</sequence>
<proteinExistence type="predicted"/>
<dbReference type="InterPro" id="IPR007138">
    <property type="entry name" value="ABM_dom"/>
</dbReference>
<name>A0ABU1F8P1_9RHOB</name>
<dbReference type="EMBL" id="JAVKPH010000011">
    <property type="protein sequence ID" value="MDR5653240.1"/>
    <property type="molecule type" value="Genomic_DNA"/>
</dbReference>
<evidence type="ECO:0000259" key="1">
    <source>
        <dbReference type="Pfam" id="PF03992"/>
    </source>
</evidence>
<protein>
    <submittedName>
        <fullName evidence="2">Antibiotic biosynthesis monooxygenase</fullName>
    </submittedName>
</protein>
<dbReference type="SUPFAM" id="SSF54909">
    <property type="entry name" value="Dimeric alpha+beta barrel"/>
    <property type="match status" value="1"/>
</dbReference>
<comment type="caution">
    <text evidence="2">The sequence shown here is derived from an EMBL/GenBank/DDBJ whole genome shotgun (WGS) entry which is preliminary data.</text>
</comment>
<gene>
    <name evidence="2" type="ORF">RGD00_11520</name>
</gene>
<dbReference type="InterPro" id="IPR011008">
    <property type="entry name" value="Dimeric_a/b-barrel"/>
</dbReference>
<dbReference type="Proteomes" id="UP001247754">
    <property type="component" value="Unassembled WGS sequence"/>
</dbReference>
<keyword evidence="2" id="KW-0560">Oxidoreductase</keyword>
<keyword evidence="3" id="KW-1185">Reference proteome</keyword>